<evidence type="ECO:0000313" key="4">
    <source>
        <dbReference type="EMBL" id="SDM37165.1"/>
    </source>
</evidence>
<dbReference type="InterPro" id="IPR017853">
    <property type="entry name" value="GH"/>
</dbReference>
<evidence type="ECO:0000256" key="1">
    <source>
        <dbReference type="SAM" id="Phobius"/>
    </source>
</evidence>
<protein>
    <submittedName>
        <fullName evidence="4">Putative peptidoglycan binding domain-containing protein</fullName>
    </submittedName>
</protein>
<evidence type="ECO:0000259" key="2">
    <source>
        <dbReference type="Pfam" id="PF01471"/>
    </source>
</evidence>
<dbReference type="RefSeq" id="WP_074520373.1">
    <property type="nucleotide sequence ID" value="NZ_FNHZ01000001.1"/>
</dbReference>
<dbReference type="Pfam" id="PF08924">
    <property type="entry name" value="Rv2525c_GlyHyd-like"/>
    <property type="match status" value="1"/>
</dbReference>
<dbReference type="Proteomes" id="UP000187651">
    <property type="component" value="Unassembled WGS sequence"/>
</dbReference>
<sequence length="760" mass="84783">MDERVKDAQVWLNKKYQGKTGFKTISVTGRTGNVVMQALVTALQIELGIENPTGYFGKATENLYNKNPIKKGDEDKDKSIIRILQHGLYCKGYNPTAVTGYFGENTLKAVHKVLVDAGFDENDLSDTLSAKAFKAILSSDALTLVSGGEEMLRKIQQNLNRKYSDLTGIISCDGKYNAATNEALIYAFQIESGMDRAIANGNFGPATTKLAGEKQLETGNARGELVKIAKYALYCNGVRRNNVNRFDCSENGEFSDVFDSKMKDNVENFQRYVGILEVDGKVDIKVWMSLLVSTGYPKRNVLACDTSTRVTSTKAKRIYANDFRIIGRYLTGSTLAGPKNLTKEELETLFNQGLSVFAIYQDEKEYYRTHPDEETTVNYYNYNQGFEDAKKAVKAASDLGIPYGEPIFFAVDYDFNNDQTTDMIIPHFQGIIEYIRQNGNKYLVGCYGPRNICKRISDNGYATYSFVSDMSTGFSGNKGFILPENWAFDQIREYTQGSADGSFALDCVATSGKYMGFKNIVANESSQKTLSSKDIALNFSKDTTKALGYDIDIKSFDETYTIDLPELTISCETTYGHKVSVGSGNRRSSLTVKDGKIVNATYDEVMNKLKDASSDNSVNIDYNGIVDLQNKLQFNVKNGYIEYGLNISETGEVSISYLIHKDANVSEGLTEYVEVGLKITFKEHMPLEDVKKYYENKRKARELNKEAQYEMMSDIVSVGLVFTNEILRATKNAVEGAAKIGIIVLIVYGLYKIVFTLVLI</sequence>
<evidence type="ECO:0000259" key="3">
    <source>
        <dbReference type="Pfam" id="PF08924"/>
    </source>
</evidence>
<accession>A0A1G9SQN4</accession>
<dbReference type="InterPro" id="IPR036366">
    <property type="entry name" value="PGBDSf"/>
</dbReference>
<reference evidence="5" key="1">
    <citation type="submission" date="2016-10" db="EMBL/GenBank/DDBJ databases">
        <authorList>
            <person name="Varghese N."/>
            <person name="Submissions S."/>
        </authorList>
    </citation>
    <scope>NUCLEOTIDE SEQUENCE [LARGE SCALE GENOMIC DNA]</scope>
    <source>
        <strain evidence="5">M83</strain>
    </source>
</reference>
<dbReference type="SUPFAM" id="SSF51445">
    <property type="entry name" value="(Trans)glycosidases"/>
    <property type="match status" value="1"/>
</dbReference>
<dbReference type="InterPro" id="IPR002477">
    <property type="entry name" value="Peptidoglycan-bd-like"/>
</dbReference>
<keyword evidence="1" id="KW-0472">Membrane</keyword>
<dbReference type="SUPFAM" id="SSF47090">
    <property type="entry name" value="PGBD-like"/>
    <property type="match status" value="2"/>
</dbReference>
<dbReference type="CDD" id="cd06418">
    <property type="entry name" value="GH25_BacA-like"/>
    <property type="match status" value="1"/>
</dbReference>
<keyword evidence="1" id="KW-1133">Transmembrane helix</keyword>
<feature type="domain" description="Peptidoglycan binding-like" evidence="2">
    <location>
        <begin position="223"/>
        <end position="288"/>
    </location>
</feature>
<name>A0A1G9SQN4_9FIRM</name>
<dbReference type="OrthoDB" id="1795295at2"/>
<feature type="transmembrane region" description="Helical" evidence="1">
    <location>
        <begin position="740"/>
        <end position="759"/>
    </location>
</feature>
<dbReference type="EMBL" id="FNHZ01000001">
    <property type="protein sequence ID" value="SDM37165.1"/>
    <property type="molecule type" value="Genomic_DNA"/>
</dbReference>
<proteinExistence type="predicted"/>
<dbReference type="InterPro" id="IPR036365">
    <property type="entry name" value="PGBD-like_sf"/>
</dbReference>
<dbReference type="InterPro" id="IPR015020">
    <property type="entry name" value="Rv2525c-like_Glyco_Hydro-like"/>
</dbReference>
<gene>
    <name evidence="4" type="ORF">SAMN05216544_0035</name>
</gene>
<dbReference type="Pfam" id="PF01471">
    <property type="entry name" value="PG_binding_1"/>
    <property type="match status" value="1"/>
</dbReference>
<keyword evidence="5" id="KW-1185">Reference proteome</keyword>
<dbReference type="AlphaFoldDB" id="A0A1G9SQN4"/>
<organism evidence="4 5">
    <name type="scientific">Lachnospira pectinoschiza</name>
    <dbReference type="NCBI Taxonomy" id="28052"/>
    <lineage>
        <taxon>Bacteria</taxon>
        <taxon>Bacillati</taxon>
        <taxon>Bacillota</taxon>
        <taxon>Clostridia</taxon>
        <taxon>Lachnospirales</taxon>
        <taxon>Lachnospiraceae</taxon>
        <taxon>Lachnospira</taxon>
    </lineage>
</organism>
<evidence type="ECO:0000313" key="5">
    <source>
        <dbReference type="Proteomes" id="UP000187651"/>
    </source>
</evidence>
<feature type="domain" description="Rv2525c-like glycoside hydrolase-like" evidence="3">
    <location>
        <begin position="317"/>
        <end position="488"/>
    </location>
</feature>
<keyword evidence="1" id="KW-0812">Transmembrane</keyword>
<dbReference type="Gene3D" id="1.10.101.10">
    <property type="entry name" value="PGBD-like superfamily/PGBD"/>
    <property type="match status" value="1"/>
</dbReference>
<dbReference type="Gene3D" id="3.20.20.80">
    <property type="entry name" value="Glycosidases"/>
    <property type="match status" value="1"/>
</dbReference>